<name>A0A135LR59_PENPA</name>
<reference evidence="1 2" key="1">
    <citation type="journal article" date="2016" name="BMC Genomics">
        <title>Genome sequencing and secondary metabolism of the postharvest pathogen Penicillium griseofulvum.</title>
        <authorList>
            <person name="Banani H."/>
            <person name="Marcet-Houben M."/>
            <person name="Ballester A.R."/>
            <person name="Abbruscato P."/>
            <person name="Gonzalez-Candelas L."/>
            <person name="Gabaldon T."/>
            <person name="Spadaro D."/>
        </authorList>
    </citation>
    <scope>NUCLEOTIDE SEQUENCE [LARGE SCALE GENOMIC DNA]</scope>
    <source>
        <strain evidence="1 2">PG3</strain>
    </source>
</reference>
<evidence type="ECO:0000313" key="2">
    <source>
        <dbReference type="Proteomes" id="UP000070168"/>
    </source>
</evidence>
<protein>
    <submittedName>
        <fullName evidence="1">Uncharacterized protein</fullName>
    </submittedName>
</protein>
<dbReference type="AlphaFoldDB" id="A0A135LR59"/>
<evidence type="ECO:0000313" key="1">
    <source>
        <dbReference type="EMBL" id="KXG51422.1"/>
    </source>
</evidence>
<comment type="caution">
    <text evidence="1">The sequence shown here is derived from an EMBL/GenBank/DDBJ whole genome shotgun (WGS) entry which is preliminary data.</text>
</comment>
<dbReference type="Proteomes" id="UP000070168">
    <property type="component" value="Unassembled WGS sequence"/>
</dbReference>
<gene>
    <name evidence="1" type="ORF">PGRI_094340</name>
</gene>
<dbReference type="RefSeq" id="XP_040649958.1">
    <property type="nucleotide sequence ID" value="XM_040797147.1"/>
</dbReference>
<proteinExistence type="predicted"/>
<dbReference type="EMBL" id="LHQR01000030">
    <property type="protein sequence ID" value="KXG51422.1"/>
    <property type="molecule type" value="Genomic_DNA"/>
</dbReference>
<sequence>MDTVDFTFHTGVTDSEWCFDAEDSISKSRWYLATPNNLFGLDAENAWLGVFGIIEWWFEHVDLEYYEDVDDYIESSSDEAESED</sequence>
<accession>A0A135LR59</accession>
<organism evidence="1 2">
    <name type="scientific">Penicillium patulum</name>
    <name type="common">Penicillium griseofulvum</name>
    <dbReference type="NCBI Taxonomy" id="5078"/>
    <lineage>
        <taxon>Eukaryota</taxon>
        <taxon>Fungi</taxon>
        <taxon>Dikarya</taxon>
        <taxon>Ascomycota</taxon>
        <taxon>Pezizomycotina</taxon>
        <taxon>Eurotiomycetes</taxon>
        <taxon>Eurotiomycetidae</taxon>
        <taxon>Eurotiales</taxon>
        <taxon>Aspergillaceae</taxon>
        <taxon>Penicillium</taxon>
    </lineage>
</organism>
<keyword evidence="2" id="KW-1185">Reference proteome</keyword>
<dbReference type="GeneID" id="63712447"/>